<keyword evidence="2" id="KW-1185">Reference proteome</keyword>
<name>A0ACC0UN95_9AGAM</name>
<dbReference type="EMBL" id="JAGFNK010000008">
    <property type="protein sequence ID" value="KAI9512549.1"/>
    <property type="molecule type" value="Genomic_DNA"/>
</dbReference>
<sequence>MNYDIFREELAIKYPDYGHALWKPNPMGRYPAVEVGDVGFIREGYFHRLFNILLPADHESHRDGVPQHYEPLVLRTSPPTNTDTLQPNNLRSYEVADRSDEHRRTASGPDEAEQFSFSCSKRRGAILSLPVPAQAEDTVARGAFAKFIVKHIDEWFAFARECELGISRREDIILVTGRHLARSWANIAFQESRREEQVSFGVQVHGDSSVTWQFTLDGARGVPFSLGPSGLNLPENQCIFIRGFRVTRFSKIFPRLRGAAGPAQLPDDSDSDTHVISTPAEIDYQDPLHILLEYIAARTPDCDMALVHDDDLRYIYTDAVCSSIC</sequence>
<protein>
    <submittedName>
        <fullName evidence="1">Uncharacterized protein</fullName>
    </submittedName>
</protein>
<reference evidence="1" key="1">
    <citation type="submission" date="2021-03" db="EMBL/GenBank/DDBJ databases">
        <title>Evolutionary priming and transition to the ectomycorrhizal habit in an iconic lineage of mushroom-forming fungi: is preadaptation a requirement?</title>
        <authorList>
            <consortium name="DOE Joint Genome Institute"/>
            <person name="Looney B.P."/>
            <person name="Miyauchi S."/>
            <person name="Morin E."/>
            <person name="Drula E."/>
            <person name="Courty P.E."/>
            <person name="Chicoki N."/>
            <person name="Fauchery L."/>
            <person name="Kohler A."/>
            <person name="Kuo A."/>
            <person name="LaButti K."/>
            <person name="Pangilinan J."/>
            <person name="Lipzen A."/>
            <person name="Riley R."/>
            <person name="Andreopoulos W."/>
            <person name="He G."/>
            <person name="Johnson J."/>
            <person name="Barry K.W."/>
            <person name="Grigoriev I.V."/>
            <person name="Nagy L."/>
            <person name="Hibbett D."/>
            <person name="Henrissat B."/>
            <person name="Matheny P.B."/>
            <person name="Labbe J."/>
            <person name="Martin A.F."/>
        </authorList>
    </citation>
    <scope>NUCLEOTIDE SEQUENCE</scope>
    <source>
        <strain evidence="1">BPL698</strain>
    </source>
</reference>
<comment type="caution">
    <text evidence="1">The sequence shown here is derived from an EMBL/GenBank/DDBJ whole genome shotgun (WGS) entry which is preliminary data.</text>
</comment>
<accession>A0ACC0UN95</accession>
<dbReference type="Proteomes" id="UP001207468">
    <property type="component" value="Unassembled WGS sequence"/>
</dbReference>
<gene>
    <name evidence="1" type="ORF">F5148DRAFT_852795</name>
</gene>
<evidence type="ECO:0000313" key="2">
    <source>
        <dbReference type="Proteomes" id="UP001207468"/>
    </source>
</evidence>
<organism evidence="1 2">
    <name type="scientific">Russula earlei</name>
    <dbReference type="NCBI Taxonomy" id="71964"/>
    <lineage>
        <taxon>Eukaryota</taxon>
        <taxon>Fungi</taxon>
        <taxon>Dikarya</taxon>
        <taxon>Basidiomycota</taxon>
        <taxon>Agaricomycotina</taxon>
        <taxon>Agaricomycetes</taxon>
        <taxon>Russulales</taxon>
        <taxon>Russulaceae</taxon>
        <taxon>Russula</taxon>
    </lineage>
</organism>
<proteinExistence type="predicted"/>
<evidence type="ECO:0000313" key="1">
    <source>
        <dbReference type="EMBL" id="KAI9512549.1"/>
    </source>
</evidence>